<reference evidence="1" key="2">
    <citation type="submission" date="2025-09" db="UniProtKB">
        <authorList>
            <consortium name="Ensembl"/>
        </authorList>
    </citation>
    <scope>IDENTIFICATION</scope>
</reference>
<proteinExistence type="predicted"/>
<dbReference type="Proteomes" id="UP000233020">
    <property type="component" value="Unplaced"/>
</dbReference>
<evidence type="ECO:0000313" key="1">
    <source>
        <dbReference type="Ensembl" id="ENSANAP00000019615.1"/>
    </source>
</evidence>
<sequence>MATETVELHKLKLAELKQECLGIKQDLIHRLQLKTSGRRNFRMREE</sequence>
<accession>A0A2K5DFA8</accession>
<organism evidence="1 2">
    <name type="scientific">Aotus nancymaae</name>
    <name type="common">Ma's night monkey</name>
    <dbReference type="NCBI Taxonomy" id="37293"/>
    <lineage>
        <taxon>Eukaryota</taxon>
        <taxon>Metazoa</taxon>
        <taxon>Chordata</taxon>
        <taxon>Craniata</taxon>
        <taxon>Vertebrata</taxon>
        <taxon>Euteleostomi</taxon>
        <taxon>Mammalia</taxon>
        <taxon>Eutheria</taxon>
        <taxon>Euarchontoglires</taxon>
        <taxon>Primates</taxon>
        <taxon>Haplorrhini</taxon>
        <taxon>Platyrrhini</taxon>
        <taxon>Aotidae</taxon>
        <taxon>Aotus</taxon>
    </lineage>
</organism>
<dbReference type="STRING" id="37293.ENSANAP00000019615"/>
<name>A0A2K5DFA8_AOTNA</name>
<protein>
    <submittedName>
        <fullName evidence="1">Uncharacterized protein</fullName>
    </submittedName>
</protein>
<dbReference type="Ensembl" id="ENSANAT00000037488.1">
    <property type="protein sequence ID" value="ENSANAP00000019615.1"/>
    <property type="gene ID" value="ENSANAG00000027599.1"/>
</dbReference>
<reference evidence="1" key="1">
    <citation type="submission" date="2025-08" db="UniProtKB">
        <authorList>
            <consortium name="Ensembl"/>
        </authorList>
    </citation>
    <scope>IDENTIFICATION</scope>
</reference>
<keyword evidence="2" id="KW-1185">Reference proteome</keyword>
<evidence type="ECO:0000313" key="2">
    <source>
        <dbReference type="Proteomes" id="UP000233020"/>
    </source>
</evidence>
<dbReference type="AlphaFoldDB" id="A0A2K5DFA8"/>
<dbReference type="GeneTree" id="ENSGT00940000178340"/>